<protein>
    <submittedName>
        <fullName evidence="1">Uncharacterized protein</fullName>
    </submittedName>
</protein>
<reference evidence="1 2" key="1">
    <citation type="submission" date="2020-06" db="EMBL/GenBank/DDBJ databases">
        <title>WGS assembly of Ceratodon purpureus strain R40.</title>
        <authorList>
            <person name="Carey S.B."/>
            <person name="Jenkins J."/>
            <person name="Shu S."/>
            <person name="Lovell J.T."/>
            <person name="Sreedasyam A."/>
            <person name="Maumus F."/>
            <person name="Tiley G.P."/>
            <person name="Fernandez-Pozo N."/>
            <person name="Barry K."/>
            <person name="Chen C."/>
            <person name="Wang M."/>
            <person name="Lipzen A."/>
            <person name="Daum C."/>
            <person name="Saski C.A."/>
            <person name="Payton A.C."/>
            <person name="Mcbreen J.C."/>
            <person name="Conrad R.E."/>
            <person name="Kollar L.M."/>
            <person name="Olsson S."/>
            <person name="Huttunen S."/>
            <person name="Landis J.B."/>
            <person name="Wickett N.J."/>
            <person name="Johnson M.G."/>
            <person name="Rensing S.A."/>
            <person name="Grimwood J."/>
            <person name="Schmutz J."/>
            <person name="Mcdaniel S.F."/>
        </authorList>
    </citation>
    <scope>NUCLEOTIDE SEQUENCE [LARGE SCALE GENOMIC DNA]</scope>
    <source>
        <strain evidence="1 2">R40</strain>
    </source>
</reference>
<sequence>MFMSGCFRGIGSKSGRLSTTSLEDFGFVPWIDGACVTGCLHLARGFEWRSSWVVASRPHLGCCLFMWIKGALALHL</sequence>
<dbReference type="AlphaFoldDB" id="A0A8T0HFR1"/>
<name>A0A8T0HFR1_CERPU</name>
<accession>A0A8T0HFR1</accession>
<evidence type="ECO:0000313" key="1">
    <source>
        <dbReference type="EMBL" id="KAG0568919.1"/>
    </source>
</evidence>
<evidence type="ECO:0000313" key="2">
    <source>
        <dbReference type="Proteomes" id="UP000822688"/>
    </source>
</evidence>
<dbReference type="EMBL" id="CM026427">
    <property type="protein sequence ID" value="KAG0568919.1"/>
    <property type="molecule type" value="Genomic_DNA"/>
</dbReference>
<proteinExistence type="predicted"/>
<comment type="caution">
    <text evidence="1">The sequence shown here is derived from an EMBL/GenBank/DDBJ whole genome shotgun (WGS) entry which is preliminary data.</text>
</comment>
<gene>
    <name evidence="1" type="ORF">KC19_6G051800</name>
</gene>
<dbReference type="Proteomes" id="UP000822688">
    <property type="component" value="Chromosome 6"/>
</dbReference>
<organism evidence="1 2">
    <name type="scientific">Ceratodon purpureus</name>
    <name type="common">Fire moss</name>
    <name type="synonym">Dicranum purpureum</name>
    <dbReference type="NCBI Taxonomy" id="3225"/>
    <lineage>
        <taxon>Eukaryota</taxon>
        <taxon>Viridiplantae</taxon>
        <taxon>Streptophyta</taxon>
        <taxon>Embryophyta</taxon>
        <taxon>Bryophyta</taxon>
        <taxon>Bryophytina</taxon>
        <taxon>Bryopsida</taxon>
        <taxon>Dicranidae</taxon>
        <taxon>Pseudoditrichales</taxon>
        <taxon>Ditrichaceae</taxon>
        <taxon>Ceratodon</taxon>
    </lineage>
</organism>
<keyword evidence="2" id="KW-1185">Reference proteome</keyword>